<reference evidence="8 9" key="1">
    <citation type="submission" date="2013-11" db="EMBL/GenBank/DDBJ databases">
        <title>Genomic analysis of Pelistega sp. HM-7.</title>
        <authorList>
            <person name="Kumbhare S.V."/>
            <person name="Shetty S.A."/>
            <person name="Sharma O."/>
            <person name="Dhotre D.P."/>
        </authorList>
    </citation>
    <scope>NUCLEOTIDE SEQUENCE [LARGE SCALE GENOMIC DNA]</scope>
    <source>
        <strain evidence="8 9">HM-7</strain>
    </source>
</reference>
<dbReference type="NCBIfam" id="TIGR03706">
    <property type="entry name" value="exo_poly_only"/>
    <property type="match status" value="1"/>
</dbReference>
<dbReference type="SUPFAM" id="SSF109604">
    <property type="entry name" value="HD-domain/PDEase-like"/>
    <property type="match status" value="1"/>
</dbReference>
<evidence type="ECO:0000313" key="9">
    <source>
        <dbReference type="Proteomes" id="UP000018766"/>
    </source>
</evidence>
<evidence type="ECO:0000256" key="4">
    <source>
        <dbReference type="ARBA" id="ARBA00022801"/>
    </source>
</evidence>
<feature type="domain" description="Ppx/GppA phosphatase C-terminal" evidence="7">
    <location>
        <begin position="314"/>
        <end position="479"/>
    </location>
</feature>
<dbReference type="SUPFAM" id="SSF53067">
    <property type="entry name" value="Actin-like ATPase domain"/>
    <property type="match status" value="2"/>
</dbReference>
<evidence type="ECO:0000256" key="5">
    <source>
        <dbReference type="ARBA" id="ARBA00047607"/>
    </source>
</evidence>
<evidence type="ECO:0000256" key="1">
    <source>
        <dbReference type="ARBA" id="ARBA00007125"/>
    </source>
</evidence>
<dbReference type="PANTHER" id="PTHR30005">
    <property type="entry name" value="EXOPOLYPHOSPHATASE"/>
    <property type="match status" value="1"/>
</dbReference>
<evidence type="ECO:0000259" key="6">
    <source>
        <dbReference type="Pfam" id="PF02541"/>
    </source>
</evidence>
<comment type="caution">
    <text evidence="8">The sequence shown here is derived from an EMBL/GenBank/DDBJ whole genome shotgun (WGS) entry which is preliminary data.</text>
</comment>
<gene>
    <name evidence="8" type="ORF">V757_05060</name>
</gene>
<comment type="similarity">
    <text evidence="1">Belongs to the GppA/Ppx family.</text>
</comment>
<feature type="domain" description="Ppx/GppA phosphatase N-terminal" evidence="6">
    <location>
        <begin position="26"/>
        <end position="308"/>
    </location>
</feature>
<evidence type="ECO:0000313" key="8">
    <source>
        <dbReference type="EMBL" id="ETD72308.1"/>
    </source>
</evidence>
<accession>V8G8M3</accession>
<keyword evidence="4" id="KW-0378">Hydrolase</keyword>
<dbReference type="InterPro" id="IPR022371">
    <property type="entry name" value="Exopolyphosphatase"/>
</dbReference>
<dbReference type="InterPro" id="IPR050273">
    <property type="entry name" value="GppA/Ppx_hydrolase"/>
</dbReference>
<evidence type="ECO:0000256" key="2">
    <source>
        <dbReference type="ARBA" id="ARBA00012451"/>
    </source>
</evidence>
<dbReference type="PIRSF" id="PIRSF001267">
    <property type="entry name" value="Pyrophosphatase_GppA_Ppx"/>
    <property type="match status" value="1"/>
</dbReference>
<comment type="catalytic activity">
    <reaction evidence="5">
        <text>[phosphate](n) + H2O = [phosphate](n-1) + phosphate + H(+)</text>
        <dbReference type="Rhea" id="RHEA:21528"/>
        <dbReference type="Rhea" id="RHEA-COMP:9859"/>
        <dbReference type="Rhea" id="RHEA-COMP:14279"/>
        <dbReference type="ChEBI" id="CHEBI:15377"/>
        <dbReference type="ChEBI" id="CHEBI:15378"/>
        <dbReference type="ChEBI" id="CHEBI:16838"/>
        <dbReference type="ChEBI" id="CHEBI:43474"/>
        <dbReference type="EC" id="3.6.1.11"/>
    </reaction>
</comment>
<dbReference type="PATRIC" id="fig|1414851.3.peg.1018"/>
<dbReference type="Pfam" id="PF02541">
    <property type="entry name" value="Ppx-GppA"/>
    <property type="match status" value="1"/>
</dbReference>
<dbReference type="CDD" id="cd24053">
    <property type="entry name" value="ASKHA_NBD_EcPPX-GppA-like"/>
    <property type="match status" value="1"/>
</dbReference>
<dbReference type="PANTHER" id="PTHR30005:SF0">
    <property type="entry name" value="RETROGRADE REGULATION PROTEIN 2"/>
    <property type="match status" value="1"/>
</dbReference>
<protein>
    <recommendedName>
        <fullName evidence="3">Exopolyphosphatase</fullName>
        <ecNumber evidence="2">3.6.1.11</ecNumber>
    </recommendedName>
</protein>
<organism evidence="8 9">
    <name type="scientific">Pelistega indica</name>
    <dbReference type="NCBI Taxonomy" id="1414851"/>
    <lineage>
        <taxon>Bacteria</taxon>
        <taxon>Pseudomonadati</taxon>
        <taxon>Pseudomonadota</taxon>
        <taxon>Betaproteobacteria</taxon>
        <taxon>Burkholderiales</taxon>
        <taxon>Alcaligenaceae</taxon>
        <taxon>Pelistega</taxon>
    </lineage>
</organism>
<dbReference type="FunFam" id="3.30.420.40:FF:000023">
    <property type="entry name" value="Guanosine-5'-triphosphate,3'-diphosphate pyrophosphatase"/>
    <property type="match status" value="1"/>
</dbReference>
<sequence length="495" mass="55712">MEMDNLLASIDLGSNSFRLSVGRIVQHEGITQIYSIDRLKETVRLAAGLNEHNVLSEEAIQRAVNVLQRFGERIHDFPATRVRAVATNTFRVAKNIDELLPRAENALGFPIEVISGQEEARLVFSGVAHELPPSKEGRLVVDIGGGSTEFIIGKGLEPKLMQSLHMGCVSYTKAYFPSGKVTAQAFEKAELAASKELEVISKAYRKMGWEQAFGSSGTAKALVAVLQDSGFSDKGITLEGMLKLKKVLIQHGSANTPELRGLKVDRMEVLPAGLAIMLAIFRTLKIERMYQGEGALRVGVLYDMLGRHEASDKRDETVKLFIRRYHIDTKQAQRVKAFALGLFDSINANNKEDMRRVLGWAADLHEIGLSISQVSYHKHTAYVLENADMPGFSRDDQRRLATLALLHQGRLNKAQIQHLSMDKWQAILCLRLSVLFLRKRQPPKVELQLNTNRQQHISLKIDKRWLETHPLTRYSLDLESKEWESVGFEFSIEEF</sequence>
<dbReference type="Gene3D" id="1.10.3210.10">
    <property type="entry name" value="Hypothetical protein af1432"/>
    <property type="match status" value="1"/>
</dbReference>
<dbReference type="FunFam" id="3.30.420.150:FF:000001">
    <property type="entry name" value="Guanosine-5'-triphosphate,3'-diphosphate pyrophosphatase"/>
    <property type="match status" value="1"/>
</dbReference>
<dbReference type="EC" id="3.6.1.11" evidence="2"/>
<name>V8G8M3_9BURK</name>
<dbReference type="AlphaFoldDB" id="V8G8M3"/>
<dbReference type="Pfam" id="PF21447">
    <property type="entry name" value="Ppx-GppA_III"/>
    <property type="match status" value="1"/>
</dbReference>
<dbReference type="Gene3D" id="3.30.420.150">
    <property type="entry name" value="Exopolyphosphatase. Domain 2"/>
    <property type="match status" value="1"/>
</dbReference>
<dbReference type="Proteomes" id="UP000018766">
    <property type="component" value="Unassembled WGS sequence"/>
</dbReference>
<evidence type="ECO:0000259" key="7">
    <source>
        <dbReference type="Pfam" id="PF21447"/>
    </source>
</evidence>
<dbReference type="GO" id="GO:0006793">
    <property type="term" value="P:phosphorus metabolic process"/>
    <property type="evidence" value="ECO:0007669"/>
    <property type="project" value="InterPro"/>
</dbReference>
<keyword evidence="9" id="KW-1185">Reference proteome</keyword>
<evidence type="ECO:0000256" key="3">
    <source>
        <dbReference type="ARBA" id="ARBA00020416"/>
    </source>
</evidence>
<dbReference type="Gene3D" id="3.30.420.40">
    <property type="match status" value="1"/>
</dbReference>
<proteinExistence type="inferred from homology"/>
<dbReference type="InterPro" id="IPR030673">
    <property type="entry name" value="PyroPPase_GppA_Ppx"/>
</dbReference>
<dbReference type="InterPro" id="IPR048950">
    <property type="entry name" value="Ppx_GppA_C"/>
</dbReference>
<dbReference type="OrthoDB" id="9793035at2"/>
<dbReference type="GO" id="GO:0004309">
    <property type="term" value="F:exopolyphosphatase activity"/>
    <property type="evidence" value="ECO:0007669"/>
    <property type="project" value="UniProtKB-EC"/>
</dbReference>
<dbReference type="InterPro" id="IPR003695">
    <property type="entry name" value="Ppx_GppA_N"/>
</dbReference>
<dbReference type="EMBL" id="AYSV01000069">
    <property type="protein sequence ID" value="ETD72308.1"/>
    <property type="molecule type" value="Genomic_DNA"/>
</dbReference>
<dbReference type="InterPro" id="IPR043129">
    <property type="entry name" value="ATPase_NBD"/>
</dbReference>